<name>A0ABD5NIW5_9EURY</name>
<organism evidence="2 3">
    <name type="scientific">Halovivax cerinus</name>
    <dbReference type="NCBI Taxonomy" id="1487865"/>
    <lineage>
        <taxon>Archaea</taxon>
        <taxon>Methanobacteriati</taxon>
        <taxon>Methanobacteriota</taxon>
        <taxon>Stenosarchaea group</taxon>
        <taxon>Halobacteria</taxon>
        <taxon>Halobacteriales</taxon>
        <taxon>Natrialbaceae</taxon>
        <taxon>Halovivax</taxon>
    </lineage>
</organism>
<sequence>MSTATKRTRSLPLVTVLYFGAALLVGLPVMYVAYSLLTSLFFPVPFPVDFVLLAASFLIGMWVAERVSSALLERIDR</sequence>
<comment type="caution">
    <text evidence="2">The sequence shown here is derived from an EMBL/GenBank/DDBJ whole genome shotgun (WGS) entry which is preliminary data.</text>
</comment>
<evidence type="ECO:0000313" key="3">
    <source>
        <dbReference type="Proteomes" id="UP001595846"/>
    </source>
</evidence>
<feature type="transmembrane region" description="Helical" evidence="1">
    <location>
        <begin position="40"/>
        <end position="64"/>
    </location>
</feature>
<keyword evidence="3" id="KW-1185">Reference proteome</keyword>
<evidence type="ECO:0000256" key="1">
    <source>
        <dbReference type="SAM" id="Phobius"/>
    </source>
</evidence>
<gene>
    <name evidence="2" type="ORF">ACFOUR_00915</name>
</gene>
<protein>
    <submittedName>
        <fullName evidence="2">Uncharacterized protein</fullName>
    </submittedName>
</protein>
<dbReference type="EMBL" id="JBHSAQ010000001">
    <property type="protein sequence ID" value="MFC3956934.1"/>
    <property type="molecule type" value="Genomic_DNA"/>
</dbReference>
<evidence type="ECO:0000313" key="2">
    <source>
        <dbReference type="EMBL" id="MFC3956934.1"/>
    </source>
</evidence>
<accession>A0ABD5NIW5</accession>
<dbReference type="RefSeq" id="WP_256532130.1">
    <property type="nucleotide sequence ID" value="NZ_CP101824.1"/>
</dbReference>
<keyword evidence="1" id="KW-1133">Transmembrane helix</keyword>
<proteinExistence type="predicted"/>
<dbReference type="AlphaFoldDB" id="A0ABD5NIW5"/>
<keyword evidence="1" id="KW-0812">Transmembrane</keyword>
<dbReference type="Proteomes" id="UP001595846">
    <property type="component" value="Unassembled WGS sequence"/>
</dbReference>
<feature type="transmembrane region" description="Helical" evidence="1">
    <location>
        <begin position="12"/>
        <end position="34"/>
    </location>
</feature>
<dbReference type="GeneID" id="73904904"/>
<reference evidence="2 3" key="1">
    <citation type="journal article" date="2019" name="Int. J. Syst. Evol. Microbiol.">
        <title>The Global Catalogue of Microorganisms (GCM) 10K type strain sequencing project: providing services to taxonomists for standard genome sequencing and annotation.</title>
        <authorList>
            <consortium name="The Broad Institute Genomics Platform"/>
            <consortium name="The Broad Institute Genome Sequencing Center for Infectious Disease"/>
            <person name="Wu L."/>
            <person name="Ma J."/>
        </authorList>
    </citation>
    <scope>NUCLEOTIDE SEQUENCE [LARGE SCALE GENOMIC DNA]</scope>
    <source>
        <strain evidence="2 3">IBRC-M 10256</strain>
    </source>
</reference>
<keyword evidence="1" id="KW-0472">Membrane</keyword>